<evidence type="ECO:0000256" key="21">
    <source>
        <dbReference type="PIRNR" id="PIRNR001563"/>
    </source>
</evidence>
<feature type="domain" description="Mur ligase C-terminal" evidence="22">
    <location>
        <begin position="309"/>
        <end position="429"/>
    </location>
</feature>
<dbReference type="GO" id="GO:0005524">
    <property type="term" value="F:ATP binding"/>
    <property type="evidence" value="ECO:0007669"/>
    <property type="project" value="UniProtKB-KW"/>
</dbReference>
<comment type="catalytic activity">
    <reaction evidence="18">
        <text>10-formyltetrahydrofolyl-(gamma-L-Glu)(n) + L-glutamate + ATP = 10-formyltetrahydrofolyl-(gamma-L-Glu)(n+1) + ADP + phosphate + H(+)</text>
        <dbReference type="Rhea" id="RHEA:51904"/>
        <dbReference type="Rhea" id="RHEA-COMP:13088"/>
        <dbReference type="Rhea" id="RHEA-COMP:14300"/>
        <dbReference type="ChEBI" id="CHEBI:15378"/>
        <dbReference type="ChEBI" id="CHEBI:29985"/>
        <dbReference type="ChEBI" id="CHEBI:30616"/>
        <dbReference type="ChEBI" id="CHEBI:43474"/>
        <dbReference type="ChEBI" id="CHEBI:134413"/>
        <dbReference type="ChEBI" id="CHEBI:456216"/>
        <dbReference type="EC" id="6.3.2.17"/>
    </reaction>
</comment>
<dbReference type="Proteomes" id="UP000016646">
    <property type="component" value="Unassembled WGS sequence"/>
</dbReference>
<evidence type="ECO:0000256" key="1">
    <source>
        <dbReference type="ARBA" id="ARBA00002714"/>
    </source>
</evidence>
<dbReference type="PROSITE" id="PS01012">
    <property type="entry name" value="FOLYLPOLYGLU_SYNT_2"/>
    <property type="match status" value="1"/>
</dbReference>
<name>U2LLC4_TRESO</name>
<evidence type="ECO:0000256" key="18">
    <source>
        <dbReference type="ARBA" id="ARBA00047808"/>
    </source>
</evidence>
<dbReference type="EC" id="6.3.2.17" evidence="6"/>
<evidence type="ECO:0000259" key="23">
    <source>
        <dbReference type="Pfam" id="PF08245"/>
    </source>
</evidence>
<accession>U2LLC4</accession>
<proteinExistence type="inferred from homology"/>
<dbReference type="PIRSF" id="PIRSF001563">
    <property type="entry name" value="Folylpolyglu_synth"/>
    <property type="match status" value="1"/>
</dbReference>
<evidence type="ECO:0000256" key="3">
    <source>
        <dbReference type="ARBA" id="ARBA00005150"/>
    </source>
</evidence>
<reference evidence="26 27" key="1">
    <citation type="submission" date="2013-08" db="EMBL/GenBank/DDBJ databases">
        <authorList>
            <person name="Durkin A.S."/>
            <person name="Haft D.R."/>
            <person name="McCorrison J."/>
            <person name="Torralba M."/>
            <person name="Gillis M."/>
            <person name="Haft D.H."/>
            <person name="Methe B."/>
            <person name="Sutton G."/>
            <person name="Nelson K.E."/>
        </authorList>
    </citation>
    <scope>NUCLEOTIDE SEQUENCE [LARGE SCALE GENOMIC DNA]</scope>
    <source>
        <strain evidence="25 27">ATCC 35536</strain>
        <strain evidence="24 26">VPI DR56BR1116</strain>
    </source>
</reference>
<keyword evidence="9" id="KW-0479">Metal-binding</keyword>
<dbReference type="Proteomes" id="UP000016412">
    <property type="component" value="Unassembled WGS sequence"/>
</dbReference>
<dbReference type="PANTHER" id="PTHR11136:SF0">
    <property type="entry name" value="DIHYDROFOLATE SYNTHETASE-RELATED"/>
    <property type="match status" value="1"/>
</dbReference>
<dbReference type="RefSeq" id="WP_021329895.1">
    <property type="nucleotide sequence ID" value="NZ_AUZJ01000017.1"/>
</dbReference>
<dbReference type="PATRIC" id="fig|1125725.3.peg.952"/>
<evidence type="ECO:0000313" key="25">
    <source>
        <dbReference type="EMBL" id="ERK05026.1"/>
    </source>
</evidence>
<evidence type="ECO:0000256" key="7">
    <source>
        <dbReference type="ARBA" id="ARBA00019357"/>
    </source>
</evidence>
<dbReference type="InterPro" id="IPR004101">
    <property type="entry name" value="Mur_ligase_C"/>
</dbReference>
<keyword evidence="8 21" id="KW-0436">Ligase</keyword>
<evidence type="ECO:0000256" key="19">
    <source>
        <dbReference type="ARBA" id="ARBA00049035"/>
    </source>
</evidence>
<sequence length="443" mass="49015">MENAPATRSFEKWLDSFINFEKLPQKNMFWLDTMHFFCERLGHPEASSPCFHIAGSKGKGSVSKMIACILQEAGFSVGLYTSPHVSDFRERIATPGGFFDDAVYSDAAAELMHAVQSAEHEKKIPRTLTWFELATLYAFLCFRRARTDWNVFEVGLGGRLDATNVVTPKLCCITPIELEHTEYLGDTIEKIAAEKAGIIKPRIPVIVSHQTTHSVYRVFQKTAQNIGTSCTFVDDMIRFREISYTNDYRMNLCFESPLFSRPVQTTLRMLGSVQAQNAAQAALAMKTALPAVGEAAIEKGLANASLPARFEILTYRSMTVVFDGAHTVASMENTMQTLIALFPSRPRHLLFALAADKNVEAIAGLFRGTFHSITLTKPGFTKHGDIERAEAACKSAHLSFTCEIDFEKAVQSAFEKAEAASAVLLVSGSFYLAADAKRVMNLC</sequence>
<dbReference type="eggNOG" id="COG0285">
    <property type="taxonomic scope" value="Bacteria"/>
</dbReference>
<dbReference type="EMBL" id="AVQI01000006">
    <property type="protein sequence ID" value="ERK05026.1"/>
    <property type="molecule type" value="Genomic_DNA"/>
</dbReference>
<dbReference type="STRING" id="1125725.HMPREF1325_1668"/>
<comment type="pathway">
    <text evidence="3">Cofactor biosynthesis; tetrahydrofolylpolyglutamate biosynthesis.</text>
</comment>
<evidence type="ECO:0000256" key="2">
    <source>
        <dbReference type="ARBA" id="ARBA00004799"/>
    </source>
</evidence>
<evidence type="ECO:0000259" key="22">
    <source>
        <dbReference type="Pfam" id="PF02875"/>
    </source>
</evidence>
<dbReference type="GO" id="GO:0008841">
    <property type="term" value="F:dihydrofolate synthase activity"/>
    <property type="evidence" value="ECO:0007669"/>
    <property type="project" value="UniProtKB-EC"/>
</dbReference>
<gene>
    <name evidence="24" type="primary">folC</name>
    <name evidence="25" type="ORF">HMPREF0860_0697</name>
    <name evidence="24" type="ORF">HMPREF1325_1668</name>
</gene>
<keyword evidence="10 21" id="KW-0547">Nucleotide-binding</keyword>
<dbReference type="PANTHER" id="PTHR11136">
    <property type="entry name" value="FOLYLPOLYGLUTAMATE SYNTHASE-RELATED"/>
    <property type="match status" value="1"/>
</dbReference>
<evidence type="ECO:0000313" key="24">
    <source>
        <dbReference type="EMBL" id="ERF61053.1"/>
    </source>
</evidence>
<dbReference type="SUPFAM" id="SSF53623">
    <property type="entry name" value="MurD-like peptide ligases, catalytic domain"/>
    <property type="match status" value="1"/>
</dbReference>
<evidence type="ECO:0000256" key="14">
    <source>
        <dbReference type="ARBA" id="ARBA00030048"/>
    </source>
</evidence>
<dbReference type="Gene3D" id="3.90.190.20">
    <property type="entry name" value="Mur ligase, C-terminal domain"/>
    <property type="match status" value="1"/>
</dbReference>
<dbReference type="SUPFAM" id="SSF53244">
    <property type="entry name" value="MurD-like peptide ligases, peptide-binding domain"/>
    <property type="match status" value="1"/>
</dbReference>
<evidence type="ECO:0000256" key="17">
    <source>
        <dbReference type="ARBA" id="ARBA00047493"/>
    </source>
</evidence>
<dbReference type="GO" id="GO:0046656">
    <property type="term" value="P:folic acid biosynthetic process"/>
    <property type="evidence" value="ECO:0007669"/>
    <property type="project" value="UniProtKB-KW"/>
</dbReference>
<keyword evidence="11 21" id="KW-0067">ATP-binding</keyword>
<dbReference type="NCBIfam" id="TIGR01499">
    <property type="entry name" value="folC"/>
    <property type="match status" value="1"/>
</dbReference>
<keyword evidence="27" id="KW-1185">Reference proteome</keyword>
<dbReference type="InterPro" id="IPR001645">
    <property type="entry name" value="Folylpolyglutamate_synth"/>
</dbReference>
<dbReference type="GO" id="GO:0004326">
    <property type="term" value="F:tetrahydrofolylpolyglutamate synthase activity"/>
    <property type="evidence" value="ECO:0007669"/>
    <property type="project" value="UniProtKB-EC"/>
</dbReference>
<dbReference type="Pfam" id="PF08245">
    <property type="entry name" value="Mur_ligase_M"/>
    <property type="match status" value="1"/>
</dbReference>
<dbReference type="InterPro" id="IPR018109">
    <property type="entry name" value="Folylpolyglutamate_synth_CS"/>
</dbReference>
<comment type="pathway">
    <text evidence="2">Cofactor biosynthesis; tetrahydrofolate biosynthesis; 7,8-dihydrofolate from 2-amino-4-hydroxy-6-hydroxymethyl-7,8-dihydropteridine diphosphate and 4-aminobenzoate: step 2/2.</text>
</comment>
<dbReference type="InterPro" id="IPR036615">
    <property type="entry name" value="Mur_ligase_C_dom_sf"/>
</dbReference>
<evidence type="ECO:0000313" key="26">
    <source>
        <dbReference type="Proteomes" id="UP000016412"/>
    </source>
</evidence>
<evidence type="ECO:0000256" key="10">
    <source>
        <dbReference type="ARBA" id="ARBA00022741"/>
    </source>
</evidence>
<dbReference type="AlphaFoldDB" id="U2LLC4"/>
<evidence type="ECO:0000256" key="13">
    <source>
        <dbReference type="ARBA" id="ARBA00022909"/>
    </source>
</evidence>
<comment type="function">
    <text evidence="1">Functions in two distinct reactions of the de novo folate biosynthetic pathway. Catalyzes the addition of a glutamate residue to dihydropteroate (7,8-dihydropteroate or H2Pte) to form dihydrofolate (7,8-dihydrofolate monoglutamate or H2Pte-Glu). Also catalyzes successive additions of L-glutamate to tetrahydrofolate or 10-formyltetrahydrofolate or 5,10-methylenetetrahydrofolate, leading to folylpolyglutamate derivatives.</text>
</comment>
<evidence type="ECO:0000256" key="4">
    <source>
        <dbReference type="ARBA" id="ARBA00008276"/>
    </source>
</evidence>
<dbReference type="OrthoDB" id="9809356at2"/>
<organism evidence="24 26">
    <name type="scientific">Treponema socranskii subsp. socranskii VPI DR56BR1116 = ATCC 35536</name>
    <dbReference type="NCBI Taxonomy" id="1125725"/>
    <lineage>
        <taxon>Bacteria</taxon>
        <taxon>Pseudomonadati</taxon>
        <taxon>Spirochaetota</taxon>
        <taxon>Spirochaetia</taxon>
        <taxon>Spirochaetales</taxon>
        <taxon>Treponemataceae</taxon>
        <taxon>Treponema</taxon>
    </lineage>
</organism>
<evidence type="ECO:0000256" key="20">
    <source>
        <dbReference type="ARBA" id="ARBA00049161"/>
    </source>
</evidence>
<evidence type="ECO:0000256" key="12">
    <source>
        <dbReference type="ARBA" id="ARBA00022842"/>
    </source>
</evidence>
<evidence type="ECO:0000256" key="16">
    <source>
        <dbReference type="ARBA" id="ARBA00032510"/>
    </source>
</evidence>
<comment type="catalytic activity">
    <reaction evidence="20">
        <text>7,8-dihydropteroate + L-glutamate + ATP = 7,8-dihydrofolate + ADP + phosphate + H(+)</text>
        <dbReference type="Rhea" id="RHEA:23584"/>
        <dbReference type="ChEBI" id="CHEBI:15378"/>
        <dbReference type="ChEBI" id="CHEBI:17839"/>
        <dbReference type="ChEBI" id="CHEBI:29985"/>
        <dbReference type="ChEBI" id="CHEBI:30616"/>
        <dbReference type="ChEBI" id="CHEBI:43474"/>
        <dbReference type="ChEBI" id="CHEBI:57451"/>
        <dbReference type="ChEBI" id="CHEBI:456216"/>
        <dbReference type="EC" id="6.3.2.12"/>
    </reaction>
</comment>
<feature type="domain" description="Mur ligase central" evidence="23">
    <location>
        <begin position="53"/>
        <end position="284"/>
    </location>
</feature>
<comment type="catalytic activity">
    <reaction evidence="17">
        <text>(6S)-5,6,7,8-tetrahydrofolyl-(gamma-L-Glu)(n) + L-glutamate + ATP = (6S)-5,6,7,8-tetrahydrofolyl-(gamma-L-Glu)(n+1) + ADP + phosphate + H(+)</text>
        <dbReference type="Rhea" id="RHEA:10580"/>
        <dbReference type="Rhea" id="RHEA-COMP:14738"/>
        <dbReference type="Rhea" id="RHEA-COMP:14740"/>
        <dbReference type="ChEBI" id="CHEBI:15378"/>
        <dbReference type="ChEBI" id="CHEBI:29985"/>
        <dbReference type="ChEBI" id="CHEBI:30616"/>
        <dbReference type="ChEBI" id="CHEBI:43474"/>
        <dbReference type="ChEBI" id="CHEBI:141005"/>
        <dbReference type="ChEBI" id="CHEBI:456216"/>
        <dbReference type="EC" id="6.3.2.17"/>
    </reaction>
</comment>
<dbReference type="Pfam" id="PF02875">
    <property type="entry name" value="Mur_ligase_C"/>
    <property type="match status" value="1"/>
</dbReference>
<evidence type="ECO:0000256" key="9">
    <source>
        <dbReference type="ARBA" id="ARBA00022723"/>
    </source>
</evidence>
<evidence type="ECO:0000256" key="11">
    <source>
        <dbReference type="ARBA" id="ARBA00022840"/>
    </source>
</evidence>
<evidence type="ECO:0000256" key="5">
    <source>
        <dbReference type="ARBA" id="ARBA00013023"/>
    </source>
</evidence>
<protein>
    <recommendedName>
        <fullName evidence="7">Dihydrofolate synthase/folylpolyglutamate synthase</fullName>
        <ecNumber evidence="5">6.3.2.12</ecNumber>
        <ecNumber evidence="6">6.3.2.17</ecNumber>
    </recommendedName>
    <alternativeName>
        <fullName evidence="16">Folylpoly-gamma-glutamate synthetase-dihydrofolate synthetase</fullName>
    </alternativeName>
    <alternativeName>
        <fullName evidence="14">Folylpolyglutamate synthetase</fullName>
    </alternativeName>
    <alternativeName>
        <fullName evidence="15">Tetrahydrofolylpolyglutamate synthase</fullName>
    </alternativeName>
</protein>
<comment type="caution">
    <text evidence="24">The sequence shown here is derived from an EMBL/GenBank/DDBJ whole genome shotgun (WGS) entry which is preliminary data.</text>
</comment>
<dbReference type="InterPro" id="IPR036565">
    <property type="entry name" value="Mur-like_cat_sf"/>
</dbReference>
<comment type="similarity">
    <text evidence="4 21">Belongs to the folylpolyglutamate synthase family.</text>
</comment>
<keyword evidence="12" id="KW-0460">Magnesium</keyword>
<evidence type="ECO:0000256" key="8">
    <source>
        <dbReference type="ARBA" id="ARBA00022598"/>
    </source>
</evidence>
<dbReference type="GO" id="GO:0005737">
    <property type="term" value="C:cytoplasm"/>
    <property type="evidence" value="ECO:0007669"/>
    <property type="project" value="TreeGrafter"/>
</dbReference>
<comment type="catalytic activity">
    <reaction evidence="19">
        <text>(6R)-5,10-methylenetetrahydrofolyl-(gamma-L-Glu)(n) + L-glutamate + ATP = (6R)-5,10-methylenetetrahydrofolyl-(gamma-L-Glu)(n+1) + ADP + phosphate + H(+)</text>
        <dbReference type="Rhea" id="RHEA:51912"/>
        <dbReference type="Rhea" id="RHEA-COMP:13257"/>
        <dbReference type="Rhea" id="RHEA-COMP:13258"/>
        <dbReference type="ChEBI" id="CHEBI:15378"/>
        <dbReference type="ChEBI" id="CHEBI:29985"/>
        <dbReference type="ChEBI" id="CHEBI:30616"/>
        <dbReference type="ChEBI" id="CHEBI:43474"/>
        <dbReference type="ChEBI" id="CHEBI:136572"/>
        <dbReference type="ChEBI" id="CHEBI:456216"/>
        <dbReference type="EC" id="6.3.2.17"/>
    </reaction>
</comment>
<dbReference type="EC" id="6.3.2.12" evidence="5"/>
<evidence type="ECO:0000256" key="15">
    <source>
        <dbReference type="ARBA" id="ARBA00030592"/>
    </source>
</evidence>
<dbReference type="GO" id="GO:0046872">
    <property type="term" value="F:metal ion binding"/>
    <property type="evidence" value="ECO:0007669"/>
    <property type="project" value="UniProtKB-KW"/>
</dbReference>
<keyword evidence="13" id="KW-0289">Folate biosynthesis</keyword>
<evidence type="ECO:0000256" key="6">
    <source>
        <dbReference type="ARBA" id="ARBA00013025"/>
    </source>
</evidence>
<dbReference type="EMBL" id="AUZJ01000017">
    <property type="protein sequence ID" value="ERF61053.1"/>
    <property type="molecule type" value="Genomic_DNA"/>
</dbReference>
<evidence type="ECO:0000313" key="27">
    <source>
        <dbReference type="Proteomes" id="UP000016646"/>
    </source>
</evidence>
<dbReference type="InterPro" id="IPR013221">
    <property type="entry name" value="Mur_ligase_cen"/>
</dbReference>
<dbReference type="Gene3D" id="3.40.1190.10">
    <property type="entry name" value="Mur-like, catalytic domain"/>
    <property type="match status" value="1"/>
</dbReference>